<keyword evidence="10" id="KW-1185">Reference proteome</keyword>
<keyword evidence="4 7" id="KW-0256">Endoplasmic reticulum</keyword>
<comment type="subunit">
    <text evidence="7">Component of the dolichol-phosphate mannose (DPM) synthase complex.</text>
</comment>
<evidence type="ECO:0000256" key="2">
    <source>
        <dbReference type="ARBA" id="ARBA00010430"/>
    </source>
</evidence>
<evidence type="ECO:0000313" key="9">
    <source>
        <dbReference type="EnsemblMetazoa" id="G30127.4:cds"/>
    </source>
</evidence>
<organism evidence="9 10">
    <name type="scientific">Magallana gigas</name>
    <name type="common">Pacific oyster</name>
    <name type="synonym">Crassostrea gigas</name>
    <dbReference type="NCBI Taxonomy" id="29159"/>
    <lineage>
        <taxon>Eukaryota</taxon>
        <taxon>Metazoa</taxon>
        <taxon>Spiralia</taxon>
        <taxon>Lophotrochozoa</taxon>
        <taxon>Mollusca</taxon>
        <taxon>Bivalvia</taxon>
        <taxon>Autobranchia</taxon>
        <taxon>Pteriomorphia</taxon>
        <taxon>Ostreida</taxon>
        <taxon>Ostreoidea</taxon>
        <taxon>Ostreidae</taxon>
        <taxon>Magallana</taxon>
    </lineage>
</organism>
<feature type="transmembrane region" description="Helical" evidence="7">
    <location>
        <begin position="6"/>
        <end position="25"/>
    </location>
</feature>
<feature type="coiled-coil region" evidence="8">
    <location>
        <begin position="49"/>
        <end position="76"/>
    </location>
</feature>
<evidence type="ECO:0000256" key="3">
    <source>
        <dbReference type="ARBA" id="ARBA00022692"/>
    </source>
</evidence>
<reference evidence="9" key="1">
    <citation type="submission" date="2022-08" db="UniProtKB">
        <authorList>
            <consortium name="EnsemblMetazoa"/>
        </authorList>
    </citation>
    <scope>IDENTIFICATION</scope>
    <source>
        <strain evidence="9">05x7-T-G4-1.051#20</strain>
    </source>
</reference>
<sequence length="80" mass="9003">MIPKLFQWLLGAGLFIAVWLAFVLEKVDIQLTEIQRTLVLISPLLAVGIFGLVSAAEEIQQQIKEAKEDLSRKGFKFDDT</sequence>
<evidence type="ECO:0000313" key="10">
    <source>
        <dbReference type="Proteomes" id="UP000005408"/>
    </source>
</evidence>
<keyword evidence="8" id="KW-0175">Coiled coil</keyword>
<dbReference type="InterPro" id="IPR013174">
    <property type="entry name" value="DPM3"/>
</dbReference>
<protein>
    <recommendedName>
        <fullName evidence="7">Dolichol-phosphate mannosyltransferase subunit 3</fullName>
    </recommendedName>
</protein>
<comment type="pathway">
    <text evidence="7">Protein modification; protein glycosylation.</text>
</comment>
<comment type="function">
    <text evidence="7">Stabilizer subunit of the dolichol-phosphate mannose (DPM) synthase complex; tethers catalytic subunit to the ER.</text>
</comment>
<comment type="similarity">
    <text evidence="2 7">Belongs to the DPM3 family.</text>
</comment>
<comment type="subcellular location">
    <subcellularLocation>
        <location evidence="1 7">Endoplasmic reticulum membrane</location>
        <topology evidence="1 7">Multi-pass membrane protein</topology>
    </subcellularLocation>
</comment>
<evidence type="ECO:0000256" key="5">
    <source>
        <dbReference type="ARBA" id="ARBA00022989"/>
    </source>
</evidence>
<keyword evidence="3 7" id="KW-0812">Transmembrane</keyword>
<dbReference type="Pfam" id="PF08285">
    <property type="entry name" value="DPM3"/>
    <property type="match status" value="1"/>
</dbReference>
<dbReference type="AlphaFoldDB" id="A0A8W8LWH1"/>
<dbReference type="Proteomes" id="UP000005408">
    <property type="component" value="Unassembled WGS sequence"/>
</dbReference>
<evidence type="ECO:0000256" key="6">
    <source>
        <dbReference type="ARBA" id="ARBA00023136"/>
    </source>
</evidence>
<dbReference type="GO" id="GO:0005789">
    <property type="term" value="C:endoplasmic reticulum membrane"/>
    <property type="evidence" value="ECO:0007669"/>
    <property type="project" value="UniProtKB-SubCell"/>
</dbReference>
<dbReference type="EnsemblMetazoa" id="G30127.4">
    <property type="protein sequence ID" value="G30127.4:cds"/>
    <property type="gene ID" value="G30127"/>
</dbReference>
<proteinExistence type="inferred from homology"/>
<name>A0A8W8LWH1_MAGGI</name>
<evidence type="ECO:0000256" key="7">
    <source>
        <dbReference type="RuleBase" id="RU365085"/>
    </source>
</evidence>
<keyword evidence="6 7" id="KW-0472">Membrane</keyword>
<evidence type="ECO:0000256" key="4">
    <source>
        <dbReference type="ARBA" id="ARBA00022824"/>
    </source>
</evidence>
<keyword evidence="5 7" id="KW-1133">Transmembrane helix</keyword>
<accession>A0A8W8LWH1</accession>
<evidence type="ECO:0000256" key="8">
    <source>
        <dbReference type="SAM" id="Coils"/>
    </source>
</evidence>
<feature type="transmembrane region" description="Helical" evidence="7">
    <location>
        <begin position="37"/>
        <end position="56"/>
    </location>
</feature>
<evidence type="ECO:0000256" key="1">
    <source>
        <dbReference type="ARBA" id="ARBA00004477"/>
    </source>
</evidence>